<organism evidence="1 2">
    <name type="scientific">Robertmurraya siralis</name>
    <dbReference type="NCBI Taxonomy" id="77777"/>
    <lineage>
        <taxon>Bacteria</taxon>
        <taxon>Bacillati</taxon>
        <taxon>Bacillota</taxon>
        <taxon>Bacilli</taxon>
        <taxon>Bacillales</taxon>
        <taxon>Bacillaceae</taxon>
        <taxon>Robertmurraya</taxon>
    </lineage>
</organism>
<reference evidence="1" key="1">
    <citation type="submission" date="2021-03" db="EMBL/GenBank/DDBJ databases">
        <title>Antimicrobial resistance genes in bacteria isolated from Japanese honey, and their potential for conferring macrolide and lincosamide resistance in the American foulbrood pathogen Paenibacillus larvae.</title>
        <authorList>
            <person name="Okamoto M."/>
            <person name="Kumagai M."/>
            <person name="Kanamori H."/>
            <person name="Takamatsu D."/>
        </authorList>
    </citation>
    <scope>NUCLEOTIDE SEQUENCE</scope>
    <source>
        <strain evidence="1">J27TS8</strain>
    </source>
</reference>
<dbReference type="Proteomes" id="UP000682111">
    <property type="component" value="Unassembled WGS sequence"/>
</dbReference>
<keyword evidence="2" id="KW-1185">Reference proteome</keyword>
<name>A0A920BUS1_9BACI</name>
<sequence>MVCFFIIIEKSIFNIGARFIIITRSEDRKCIICSFISEVSKAAHYECNRCGNTDEDTLVIYPIKAASSFLNAVYANIHDLDEFVLLNSIYDFEEFETTSLFLCATYEVLLETLIFDALTFIKTPRHVSDLLPKIQKI</sequence>
<dbReference type="EMBL" id="BORC01000006">
    <property type="protein sequence ID" value="GIN63334.1"/>
    <property type="molecule type" value="Genomic_DNA"/>
</dbReference>
<proteinExistence type="predicted"/>
<evidence type="ECO:0000313" key="2">
    <source>
        <dbReference type="Proteomes" id="UP000682111"/>
    </source>
</evidence>
<gene>
    <name evidence="1" type="ORF">J27TS8_33270</name>
</gene>
<dbReference type="AlphaFoldDB" id="A0A920BUS1"/>
<evidence type="ECO:0000313" key="1">
    <source>
        <dbReference type="EMBL" id="GIN63334.1"/>
    </source>
</evidence>
<comment type="caution">
    <text evidence="1">The sequence shown here is derived from an EMBL/GenBank/DDBJ whole genome shotgun (WGS) entry which is preliminary data.</text>
</comment>
<accession>A0A920BUS1</accession>
<protein>
    <submittedName>
        <fullName evidence="1">Uncharacterized protein</fullName>
    </submittedName>
</protein>